<dbReference type="PANTHER" id="PTHR30435">
    <property type="entry name" value="FLAGELLAR PROTEIN"/>
    <property type="match status" value="1"/>
</dbReference>
<accession>A0A3R8RZG8</accession>
<keyword evidence="8" id="KW-0282">Flagellum</keyword>
<comment type="similarity">
    <text evidence="2 6">Belongs to the flagella basal body rod proteins family.</text>
</comment>
<evidence type="ECO:0000313" key="9">
    <source>
        <dbReference type="Proteomes" id="UP000269265"/>
    </source>
</evidence>
<comment type="subunit">
    <text evidence="6">The basal body constitutes a major portion of the flagellar organelle and consists of a number of rings mounted on a central rod.</text>
</comment>
<keyword evidence="4 6" id="KW-0975">Bacterial flagellum</keyword>
<sequence>MTLPGHIKVGAQADDEWQGRALVLRSHRQKLLASNIANADTPRYQAQDFDFSEAMRSAQKTQEGGKLVTTSEAHAETNMFASKLNTLDFIRYAQPAQASLDNNTVDMDRERASIAKNAILYELALAGVGDESSEMKLATSDPLKG</sequence>
<feature type="domain" description="Flagellar basal body rod protein N-terminal" evidence="7">
    <location>
        <begin position="19"/>
        <end position="45"/>
    </location>
</feature>
<evidence type="ECO:0000256" key="6">
    <source>
        <dbReference type="PIRNR" id="PIRNR002889"/>
    </source>
</evidence>
<dbReference type="PROSITE" id="PS00588">
    <property type="entry name" value="FLAGELLA_BB_ROD"/>
    <property type="match status" value="1"/>
</dbReference>
<proteinExistence type="inferred from homology"/>
<evidence type="ECO:0000259" key="7">
    <source>
        <dbReference type="Pfam" id="PF00460"/>
    </source>
</evidence>
<dbReference type="GO" id="GO:0030694">
    <property type="term" value="C:bacterial-type flagellum basal body, rod"/>
    <property type="evidence" value="ECO:0007669"/>
    <property type="project" value="InterPro"/>
</dbReference>
<evidence type="ECO:0000256" key="4">
    <source>
        <dbReference type="ARBA" id="ARBA00023143"/>
    </source>
</evidence>
<evidence type="ECO:0000256" key="1">
    <source>
        <dbReference type="ARBA" id="ARBA00004117"/>
    </source>
</evidence>
<dbReference type="InterPro" id="IPR006300">
    <property type="entry name" value="FlgB"/>
</dbReference>
<dbReference type="AlphaFoldDB" id="A0A3R8RZG8"/>
<gene>
    <name evidence="8" type="primary">flgB</name>
    <name evidence="8" type="ORF">EIP75_23315</name>
</gene>
<dbReference type="NCBIfam" id="TIGR01396">
    <property type="entry name" value="FlgB"/>
    <property type="match status" value="1"/>
</dbReference>
<dbReference type="GO" id="GO:0071973">
    <property type="term" value="P:bacterial-type flagellum-dependent cell motility"/>
    <property type="evidence" value="ECO:0007669"/>
    <property type="project" value="InterPro"/>
</dbReference>
<comment type="function">
    <text evidence="5 6">Structural component of flagellum, the bacterial motility apparatus. Part of the rod structure of flagellar basal body.</text>
</comment>
<keyword evidence="8" id="KW-0969">Cilium</keyword>
<dbReference type="InterPro" id="IPR001444">
    <property type="entry name" value="Flag_bb_rod_N"/>
</dbReference>
<dbReference type="PIRSF" id="PIRSF002889">
    <property type="entry name" value="Rod_FlgB"/>
    <property type="match status" value="1"/>
</dbReference>
<organism evidence="8 9">
    <name type="scientific">Aquabacterium soli</name>
    <dbReference type="NCBI Taxonomy" id="2493092"/>
    <lineage>
        <taxon>Bacteria</taxon>
        <taxon>Pseudomonadati</taxon>
        <taxon>Pseudomonadota</taxon>
        <taxon>Betaproteobacteria</taxon>
        <taxon>Burkholderiales</taxon>
        <taxon>Aquabacterium</taxon>
    </lineage>
</organism>
<evidence type="ECO:0000256" key="3">
    <source>
        <dbReference type="ARBA" id="ARBA00014376"/>
    </source>
</evidence>
<dbReference type="OrthoDB" id="9788334at2"/>
<dbReference type="Pfam" id="PF00460">
    <property type="entry name" value="Flg_bb_rod"/>
    <property type="match status" value="1"/>
</dbReference>
<dbReference type="EMBL" id="RSED01000037">
    <property type="protein sequence ID" value="RRR99974.1"/>
    <property type="molecule type" value="Genomic_DNA"/>
</dbReference>
<dbReference type="Proteomes" id="UP000269265">
    <property type="component" value="Unassembled WGS sequence"/>
</dbReference>
<evidence type="ECO:0000313" key="8">
    <source>
        <dbReference type="EMBL" id="RRR99974.1"/>
    </source>
</evidence>
<dbReference type="PANTHER" id="PTHR30435:SF12">
    <property type="entry name" value="FLAGELLAR BASAL BODY ROD PROTEIN FLGB"/>
    <property type="match status" value="1"/>
</dbReference>
<comment type="caution">
    <text evidence="8">The sequence shown here is derived from an EMBL/GenBank/DDBJ whole genome shotgun (WGS) entry which is preliminary data.</text>
</comment>
<evidence type="ECO:0000256" key="2">
    <source>
        <dbReference type="ARBA" id="ARBA00009677"/>
    </source>
</evidence>
<keyword evidence="8" id="KW-0966">Cell projection</keyword>
<keyword evidence="9" id="KW-1185">Reference proteome</keyword>
<evidence type="ECO:0000256" key="5">
    <source>
        <dbReference type="ARBA" id="ARBA00024934"/>
    </source>
</evidence>
<name>A0A3R8RZG8_9BURK</name>
<dbReference type="RefSeq" id="WP_125245589.1">
    <property type="nucleotide sequence ID" value="NZ_RSED01000037.1"/>
</dbReference>
<comment type="subcellular location">
    <subcellularLocation>
        <location evidence="1 6">Bacterial flagellum basal body</location>
    </subcellularLocation>
</comment>
<reference evidence="8 9" key="1">
    <citation type="submission" date="2018-12" db="EMBL/GenBank/DDBJ databases">
        <title>The whole draft genome of Aquabacterium sp. SJQ9.</title>
        <authorList>
            <person name="Sun L."/>
            <person name="Gao X."/>
            <person name="Chen W."/>
            <person name="Huang K."/>
        </authorList>
    </citation>
    <scope>NUCLEOTIDE SEQUENCE [LARGE SCALE GENOMIC DNA]</scope>
    <source>
        <strain evidence="8 9">SJQ9</strain>
    </source>
</reference>
<dbReference type="InterPro" id="IPR019776">
    <property type="entry name" value="Flagellar_basal_body_rod_CS"/>
</dbReference>
<protein>
    <recommendedName>
        <fullName evidence="3 6">Flagellar basal body rod protein FlgB</fullName>
    </recommendedName>
</protein>